<dbReference type="SUPFAM" id="SSF51905">
    <property type="entry name" value="FAD/NAD(P)-binding domain"/>
    <property type="match status" value="1"/>
</dbReference>
<evidence type="ECO:0000313" key="6">
    <source>
        <dbReference type="Proteomes" id="UP000664859"/>
    </source>
</evidence>
<feature type="transmembrane region" description="Helical" evidence="3">
    <location>
        <begin position="263"/>
        <end position="284"/>
    </location>
</feature>
<keyword evidence="3" id="KW-1133">Transmembrane helix</keyword>
<dbReference type="AlphaFoldDB" id="A0A836CF39"/>
<dbReference type="CDD" id="cd13962">
    <property type="entry name" value="PT_UbiA_UBIAD1"/>
    <property type="match status" value="1"/>
</dbReference>
<gene>
    <name evidence="5" type="ORF">JKP88DRAFT_321344</name>
</gene>
<feature type="transmembrane region" description="Helical" evidence="3">
    <location>
        <begin position="98"/>
        <end position="118"/>
    </location>
</feature>
<name>A0A836CF39_9STRA</name>
<feature type="transmembrane region" description="Helical" evidence="3">
    <location>
        <begin position="12"/>
        <end position="33"/>
    </location>
</feature>
<keyword evidence="1" id="KW-0560">Oxidoreductase</keyword>
<organism evidence="5 6">
    <name type="scientific">Tribonema minus</name>
    <dbReference type="NCBI Taxonomy" id="303371"/>
    <lineage>
        <taxon>Eukaryota</taxon>
        <taxon>Sar</taxon>
        <taxon>Stramenopiles</taxon>
        <taxon>Ochrophyta</taxon>
        <taxon>PX clade</taxon>
        <taxon>Xanthophyceae</taxon>
        <taxon>Tribonematales</taxon>
        <taxon>Tribonemataceae</taxon>
        <taxon>Tribonema</taxon>
    </lineage>
</organism>
<sequence length="1072" mass="112882">MAPSTGSLLLQLGRFKMVVFSAVTYAAGATLALQRDPDLTFSASTFLIGYAFVLSCQLVAHYSGEYFDLASDKLNTHSTPLTGGSKALIGSLTAQRPLADIAFLCCLLLLAAAAAAAATPALAAAAAAAAASAAAAAVPAAVLVGGLIAPRLCLACSLGAAACSVLSLLALTGGAPLLLSRDAAAAAGANTAWSCAVLSLGAAMLALAHQYSAPPLRLNHNALGELGAATVMNVLLPWFAALLQDSASDSDSRPRYASATYAMTRLAPLVVPGALFKFSLFLVLNMEDRRPDWLAGKFALFLVLNMEDRRPDWLAGKNTLPVVLGETASARLAGLSIVAGYASAFALYAVGSCKLSTLIGMLLDAPDGLKLALTLMKEPLPYRLARIVLVSLKHAPWVIMGVFADCLVVLGVFADGLVTIVLASLRHAPDAVLGNFADCLHAPWVVLGVFADCLARELWYTGPSWSLGVRCLPCLPFLLGFMPKRNKRQPRLPFLLGFRPKRNKPQLGFIFSLRRPCLPWNLRYMPKRNKPQAAAPPAPGAPDSVAITHKDTVHAVPIFNSNFTVQAAAPRAPNAPNSVVIVGGGIGGLTLAAALSSLGIGAAVVERCGDGDRDHGADLALWPGAADMLRALGVGEGTGLWEGGTYPVDTVYMTRDRSSSSSSSGGDSNGQEQVLKKVDMAAVCMGLGRKFCLVSRERLVAALSAVVPRGALTTARVAAVGEDASAAWAEAADGGAIARGRLAEAADGSAIVRDCGAEAADGSAIARGRVVVGADGIRSLCRAAVVGEGGDAEIRDGGEIEISADGGEAERSDAATEHGSVFLGGVVDLRGGQPGSALSDIFEANELNKPNRTMGRESLHMLTDTLPSDEAQLFSGTMRMSIVYGDGIRYSWGYIDATRTTGYWFVKQMVSTGDASPHETWPEPLRTFAAHNPQGIYKHSIQDRAPLPRWSTSRVTLIGDACHAVTPNNGQGACMAIEDAFVLAVLLRRYWDQPDGHVEAFYQYERARRAHTARIHAESYKQMRIGQLAPPLRDAVLRLLPVGVMQRKLRAANVFDARPWLTAYAELRAKHQ</sequence>
<keyword evidence="6" id="KW-1185">Reference proteome</keyword>
<keyword evidence="3" id="KW-0472">Membrane</keyword>
<dbReference type="GO" id="GO:0071949">
    <property type="term" value="F:FAD binding"/>
    <property type="evidence" value="ECO:0007669"/>
    <property type="project" value="InterPro"/>
</dbReference>
<feature type="transmembrane region" description="Helical" evidence="3">
    <location>
        <begin position="152"/>
        <end position="171"/>
    </location>
</feature>
<dbReference type="GO" id="GO:0004497">
    <property type="term" value="F:monooxygenase activity"/>
    <property type="evidence" value="ECO:0007669"/>
    <property type="project" value="UniProtKB-KW"/>
</dbReference>
<dbReference type="OrthoDB" id="195762at2759"/>
<dbReference type="InterPro" id="IPR050493">
    <property type="entry name" value="FAD-dep_Monooxygenase_BioMet"/>
</dbReference>
<feature type="transmembrane region" description="Helical" evidence="3">
    <location>
        <begin position="124"/>
        <end position="145"/>
    </location>
</feature>
<comment type="caution">
    <text evidence="5">The sequence shown here is derived from an EMBL/GenBank/DDBJ whole genome shotgun (WGS) entry which is preliminary data.</text>
</comment>
<evidence type="ECO:0000256" key="1">
    <source>
        <dbReference type="ARBA" id="ARBA00023002"/>
    </source>
</evidence>
<dbReference type="InterPro" id="IPR036188">
    <property type="entry name" value="FAD/NAD-bd_sf"/>
</dbReference>
<feature type="transmembrane region" description="Helical" evidence="3">
    <location>
        <begin position="332"/>
        <end position="351"/>
    </location>
</feature>
<keyword evidence="2" id="KW-0503">Monooxygenase</keyword>
<evidence type="ECO:0000313" key="5">
    <source>
        <dbReference type="EMBL" id="KAG5181541.1"/>
    </source>
</evidence>
<dbReference type="Gene3D" id="3.50.50.60">
    <property type="entry name" value="FAD/NAD(P)-binding domain"/>
    <property type="match status" value="2"/>
</dbReference>
<feature type="transmembrane region" description="Helical" evidence="3">
    <location>
        <begin position="191"/>
        <end position="211"/>
    </location>
</feature>
<dbReference type="EMBL" id="JAFCMP010000323">
    <property type="protein sequence ID" value="KAG5181541.1"/>
    <property type="molecule type" value="Genomic_DNA"/>
</dbReference>
<dbReference type="GO" id="GO:0004659">
    <property type="term" value="F:prenyltransferase activity"/>
    <property type="evidence" value="ECO:0007669"/>
    <property type="project" value="InterPro"/>
</dbReference>
<evidence type="ECO:0000259" key="4">
    <source>
        <dbReference type="Pfam" id="PF01494"/>
    </source>
</evidence>
<dbReference type="PANTHER" id="PTHR13789:SF309">
    <property type="entry name" value="PUTATIVE (AFU_ORTHOLOGUE AFUA_6G14510)-RELATED"/>
    <property type="match status" value="1"/>
</dbReference>
<dbReference type="InterPro" id="IPR026046">
    <property type="entry name" value="UBIAD1"/>
</dbReference>
<feature type="domain" description="FAD-binding" evidence="4">
    <location>
        <begin position="948"/>
        <end position="1014"/>
    </location>
</feature>
<keyword evidence="3" id="KW-0812">Transmembrane</keyword>
<evidence type="ECO:0000256" key="2">
    <source>
        <dbReference type="ARBA" id="ARBA00023033"/>
    </source>
</evidence>
<feature type="transmembrane region" description="Helical" evidence="3">
    <location>
        <begin position="223"/>
        <end position="243"/>
    </location>
</feature>
<accession>A0A836CF39</accession>
<protein>
    <recommendedName>
        <fullName evidence="4">FAD-binding domain-containing protein</fullName>
    </recommendedName>
</protein>
<reference evidence="5" key="1">
    <citation type="submission" date="2021-02" db="EMBL/GenBank/DDBJ databases">
        <title>First Annotated Genome of the Yellow-green Alga Tribonema minus.</title>
        <authorList>
            <person name="Mahan K.M."/>
        </authorList>
    </citation>
    <scope>NUCLEOTIDE SEQUENCE</scope>
    <source>
        <strain evidence="5">UTEX B ZZ1240</strain>
    </source>
</reference>
<dbReference type="Proteomes" id="UP000664859">
    <property type="component" value="Unassembled WGS sequence"/>
</dbReference>
<dbReference type="PANTHER" id="PTHR13789">
    <property type="entry name" value="MONOOXYGENASE"/>
    <property type="match status" value="1"/>
</dbReference>
<evidence type="ECO:0000256" key="3">
    <source>
        <dbReference type="SAM" id="Phobius"/>
    </source>
</evidence>
<dbReference type="Pfam" id="PF01494">
    <property type="entry name" value="FAD_binding_3"/>
    <property type="match status" value="1"/>
</dbReference>
<proteinExistence type="predicted"/>
<dbReference type="InterPro" id="IPR002938">
    <property type="entry name" value="FAD-bd"/>
</dbReference>
<dbReference type="PRINTS" id="PR00420">
    <property type="entry name" value="RNGMNOXGNASE"/>
</dbReference>
<feature type="transmembrane region" description="Helical" evidence="3">
    <location>
        <begin position="39"/>
        <end position="60"/>
    </location>
</feature>